<dbReference type="SUPFAM" id="SSF49695">
    <property type="entry name" value="gamma-Crystallin-like"/>
    <property type="match status" value="1"/>
</dbReference>
<name>A0A3S8RVQ8_9BACL</name>
<organism evidence="1 2">
    <name type="scientific">Paenibacillus lentus</name>
    <dbReference type="NCBI Taxonomy" id="1338368"/>
    <lineage>
        <taxon>Bacteria</taxon>
        <taxon>Bacillati</taxon>
        <taxon>Bacillota</taxon>
        <taxon>Bacilli</taxon>
        <taxon>Bacillales</taxon>
        <taxon>Paenibacillaceae</taxon>
        <taxon>Paenibacillus</taxon>
    </lineage>
</organism>
<dbReference type="RefSeq" id="WP_125083003.1">
    <property type="nucleotide sequence ID" value="NZ_CP034248.1"/>
</dbReference>
<dbReference type="KEGG" id="plen:EIM92_13030"/>
<keyword evidence="2" id="KW-1185">Reference proteome</keyword>
<reference evidence="1 2" key="1">
    <citation type="submission" date="2018-11" db="EMBL/GenBank/DDBJ databases">
        <title>Genome sequencing of Paenibacillus lentus DSM25539(T).</title>
        <authorList>
            <person name="Kook J.-K."/>
            <person name="Park S.-N."/>
            <person name="Lim Y.K."/>
        </authorList>
    </citation>
    <scope>NUCLEOTIDE SEQUENCE [LARGE SCALE GENOMIC DNA]</scope>
    <source>
        <strain evidence="1 2">DSM 25539</strain>
    </source>
</reference>
<dbReference type="OrthoDB" id="2663197at2"/>
<evidence type="ECO:0000313" key="2">
    <source>
        <dbReference type="Proteomes" id="UP000273145"/>
    </source>
</evidence>
<dbReference type="Proteomes" id="UP000273145">
    <property type="component" value="Chromosome"/>
</dbReference>
<sequence length="123" mass="14023">MKKAYISQATFPRLRLFRDENYTGRRFVIRGNVGIRNLERSFGDIESLRFFSPNSGATLVLFSRTNFRGNFRVFRGTTNIADLDDIIAGNDPDSIIISNTRLSLTEIRTIRRTGTLPSGFRSI</sequence>
<dbReference type="InterPro" id="IPR011024">
    <property type="entry name" value="G_crystallin-like"/>
</dbReference>
<gene>
    <name evidence="1" type="ORF">EIM92_13030</name>
</gene>
<dbReference type="Gene3D" id="2.60.20.10">
    <property type="entry name" value="Crystallins"/>
    <property type="match status" value="1"/>
</dbReference>
<dbReference type="EMBL" id="CP034248">
    <property type="protein sequence ID" value="AZK46962.1"/>
    <property type="molecule type" value="Genomic_DNA"/>
</dbReference>
<protein>
    <submittedName>
        <fullName evidence="1">Uncharacterized protein</fullName>
    </submittedName>
</protein>
<evidence type="ECO:0000313" key="1">
    <source>
        <dbReference type="EMBL" id="AZK46962.1"/>
    </source>
</evidence>
<accession>A0A3S8RVQ8</accession>
<dbReference type="AlphaFoldDB" id="A0A3S8RVQ8"/>
<proteinExistence type="predicted"/>